<dbReference type="EMBL" id="MU250552">
    <property type="protein sequence ID" value="KAG7442280.1"/>
    <property type="molecule type" value="Genomic_DNA"/>
</dbReference>
<keyword evidence="3" id="KW-1185">Reference proteome</keyword>
<name>A0A9P8ANU0_9AGAR</name>
<sequence>MARLTQLQLTQAPSFWRFYWLERVSTNWHCTSPDKQPRFVNLFIKAKSIEKRTSKAFSR</sequence>
<evidence type="ECO:0000313" key="2">
    <source>
        <dbReference type="EMBL" id="KAG7442280.1"/>
    </source>
</evidence>
<accession>A0A9P8ANU0</accession>
<evidence type="ECO:0000313" key="1">
    <source>
        <dbReference type="EMBL" id="KAG7442263.1"/>
    </source>
</evidence>
<evidence type="ECO:0000313" key="3">
    <source>
        <dbReference type="Proteomes" id="UP000812287"/>
    </source>
</evidence>
<organism evidence="2 3">
    <name type="scientific">Guyanagaster necrorhizus</name>
    <dbReference type="NCBI Taxonomy" id="856835"/>
    <lineage>
        <taxon>Eukaryota</taxon>
        <taxon>Fungi</taxon>
        <taxon>Dikarya</taxon>
        <taxon>Basidiomycota</taxon>
        <taxon>Agaricomycotina</taxon>
        <taxon>Agaricomycetes</taxon>
        <taxon>Agaricomycetidae</taxon>
        <taxon>Agaricales</taxon>
        <taxon>Marasmiineae</taxon>
        <taxon>Physalacriaceae</taxon>
        <taxon>Guyanagaster</taxon>
    </lineage>
</organism>
<protein>
    <submittedName>
        <fullName evidence="2">Uncharacterized protein</fullName>
    </submittedName>
</protein>
<dbReference type="Proteomes" id="UP000812287">
    <property type="component" value="Unassembled WGS sequence"/>
</dbReference>
<proteinExistence type="predicted"/>
<dbReference type="GeneID" id="66109365"/>
<reference evidence="2" key="1">
    <citation type="submission" date="2020-11" db="EMBL/GenBank/DDBJ databases">
        <title>Adaptations for nitrogen fixation in a non-lichenized fungal sporocarp promotes dispersal by wood-feeding termites.</title>
        <authorList>
            <consortium name="DOE Joint Genome Institute"/>
            <person name="Koch R.A."/>
            <person name="Yoon G."/>
            <person name="Arayal U."/>
            <person name="Lail K."/>
            <person name="Amirebrahimi M."/>
            <person name="Labutti K."/>
            <person name="Lipzen A."/>
            <person name="Riley R."/>
            <person name="Barry K."/>
            <person name="Henrissat B."/>
            <person name="Grigoriev I.V."/>
            <person name="Herr J.R."/>
            <person name="Aime M.C."/>
        </authorList>
    </citation>
    <scope>NUCLEOTIDE SEQUENCE</scope>
    <source>
        <strain evidence="2">MCA 3950</strain>
    </source>
</reference>
<gene>
    <name evidence="1" type="ORF">BT62DRAFT_936098</name>
    <name evidence="2" type="ORF">BT62DRAFT_936122</name>
</gene>
<comment type="caution">
    <text evidence="2">The sequence shown here is derived from an EMBL/GenBank/DDBJ whole genome shotgun (WGS) entry which is preliminary data.</text>
</comment>
<dbReference type="RefSeq" id="XP_043035763.1">
    <property type="nucleotide sequence ID" value="XM_043187068.1"/>
</dbReference>
<dbReference type="AlphaFoldDB" id="A0A9P8ANU0"/>
<dbReference type="EMBL" id="MU250552">
    <property type="protein sequence ID" value="KAG7442263.1"/>
    <property type="molecule type" value="Genomic_DNA"/>
</dbReference>